<dbReference type="CDD" id="cd07765">
    <property type="entry name" value="KRAB_A-box"/>
    <property type="match status" value="1"/>
</dbReference>
<dbReference type="GO" id="GO:0006355">
    <property type="term" value="P:regulation of DNA-templated transcription"/>
    <property type="evidence" value="ECO:0007669"/>
    <property type="project" value="InterPro"/>
</dbReference>
<dbReference type="PANTHER" id="PTHR23232">
    <property type="entry name" value="KRAB DOMAIN C2H2 ZINC FINGER"/>
    <property type="match status" value="1"/>
</dbReference>
<dbReference type="SMART" id="SM00349">
    <property type="entry name" value="KRAB"/>
    <property type="match status" value="1"/>
</dbReference>
<evidence type="ECO:0000259" key="1">
    <source>
        <dbReference type="PROSITE" id="PS50805"/>
    </source>
</evidence>
<reference evidence="2" key="4">
    <citation type="submission" date="2025-09" db="UniProtKB">
        <authorList>
            <consortium name="Ensembl"/>
        </authorList>
    </citation>
    <scope>IDENTIFICATION</scope>
</reference>
<dbReference type="Proteomes" id="UP000001519">
    <property type="component" value="Chromosome 19"/>
</dbReference>
<reference evidence="2 3" key="2">
    <citation type="journal article" date="2012" name="Nature">
        <title>Insights into hominid evolution from the gorilla genome sequence.</title>
        <authorList>
            <person name="Scally A."/>
            <person name="Dutheil J.Y."/>
            <person name="Hillier L.W."/>
            <person name="Jordan G.E."/>
            <person name="Goodhead I."/>
            <person name="Herrero J."/>
            <person name="Hobolth A."/>
            <person name="Lappalainen T."/>
            <person name="Mailund T."/>
            <person name="Marques-Bonet T."/>
            <person name="McCarthy S."/>
            <person name="Montgomery S.H."/>
            <person name="Schwalie P.C."/>
            <person name="Tang Y.A."/>
            <person name="Ward M.C."/>
            <person name="Xue Y."/>
            <person name="Yngvadottir B."/>
            <person name="Alkan C."/>
            <person name="Andersen L.N."/>
            <person name="Ayub Q."/>
            <person name="Ball E.V."/>
            <person name="Beal K."/>
            <person name="Bradley B.J."/>
            <person name="Chen Y."/>
            <person name="Clee C.M."/>
            <person name="Fitzgerald S."/>
            <person name="Graves T.A."/>
            <person name="Gu Y."/>
            <person name="Heath P."/>
            <person name="Heger A."/>
            <person name="Karakoc E."/>
            <person name="Kolb-Kokocinski A."/>
            <person name="Laird G.K."/>
            <person name="Lunter G."/>
            <person name="Meader S."/>
            <person name="Mort M."/>
            <person name="Mullikin J.C."/>
            <person name="Munch K."/>
            <person name="O'Connor T.D."/>
            <person name="Phillips A.D."/>
            <person name="Prado-Martinez J."/>
            <person name="Rogers A.S."/>
            <person name="Sajjadian S."/>
            <person name="Schmidt D."/>
            <person name="Shaw K."/>
            <person name="Simpson J.T."/>
            <person name="Stenson P.D."/>
            <person name="Turner D.J."/>
            <person name="Vigilant L."/>
            <person name="Vilella A.J."/>
            <person name="Whitener W."/>
            <person name="Zhu B."/>
            <person name="Cooper D.N."/>
            <person name="de Jong P."/>
            <person name="Dermitzakis E.T."/>
            <person name="Eichler E.E."/>
            <person name="Flicek P."/>
            <person name="Goldman N."/>
            <person name="Mundy N.I."/>
            <person name="Ning Z."/>
            <person name="Odom D.T."/>
            <person name="Ponting C.P."/>
            <person name="Quail M.A."/>
            <person name="Ryder O.A."/>
            <person name="Searle S.M."/>
            <person name="Warren W.C."/>
            <person name="Wilson R.K."/>
            <person name="Schierup M.H."/>
            <person name="Rogers J."/>
            <person name="Tyler-Smith C."/>
            <person name="Durbin R."/>
        </authorList>
    </citation>
    <scope>NUCLEOTIDE SEQUENCE [LARGE SCALE GENOMIC DNA]</scope>
</reference>
<reference evidence="3" key="1">
    <citation type="submission" date="2011-05" db="EMBL/GenBank/DDBJ databases">
        <title>Insights into the evolution of the great apes provided by the gorilla genome.</title>
        <authorList>
            <person name="Scally A."/>
        </authorList>
    </citation>
    <scope>NUCLEOTIDE SEQUENCE [LARGE SCALE GENOMIC DNA]</scope>
</reference>
<dbReference type="Ensembl" id="ENSGGOT00000057831.1">
    <property type="protein sequence ID" value="ENSGGOP00000042562.1"/>
    <property type="gene ID" value="ENSGGOG00000026098.2"/>
</dbReference>
<evidence type="ECO:0000313" key="3">
    <source>
        <dbReference type="Proteomes" id="UP000001519"/>
    </source>
</evidence>
<protein>
    <submittedName>
        <fullName evidence="2">Zinc finger protein 554</fullName>
    </submittedName>
</protein>
<dbReference type="InterPro" id="IPR036051">
    <property type="entry name" value="KRAB_dom_sf"/>
</dbReference>
<dbReference type="EMBL" id="CABD030110745">
    <property type="status" value="NOT_ANNOTATED_CDS"/>
    <property type="molecule type" value="Genomic_DNA"/>
</dbReference>
<dbReference type="PANTHER" id="PTHR23232:SF142">
    <property type="entry name" value="GASTRULA ZINC FINGER PROTEIN XLCGF57.1-LIKE-RELATED"/>
    <property type="match status" value="1"/>
</dbReference>
<evidence type="ECO:0000313" key="2">
    <source>
        <dbReference type="Ensembl" id="ENSGGOP00000042562.1"/>
    </source>
</evidence>
<feature type="domain" description="KRAB" evidence="1">
    <location>
        <begin position="45"/>
        <end position="148"/>
    </location>
</feature>
<dbReference type="GeneTree" id="ENSGT00940000163560"/>
<dbReference type="EMBL" id="CABD030110748">
    <property type="status" value="NOT_ANNOTATED_CDS"/>
    <property type="molecule type" value="Genomic_DNA"/>
</dbReference>
<dbReference type="EMBL" id="CABD030110746">
    <property type="status" value="NOT_ANNOTATED_CDS"/>
    <property type="molecule type" value="Genomic_DNA"/>
</dbReference>
<dbReference type="Pfam" id="PF01352">
    <property type="entry name" value="KRAB"/>
    <property type="match status" value="1"/>
</dbReference>
<keyword evidence="3" id="KW-1185">Reference proteome</keyword>
<dbReference type="Gene3D" id="6.10.140.140">
    <property type="match status" value="1"/>
</dbReference>
<dbReference type="AlphaFoldDB" id="A0A2I2Z5V7"/>
<dbReference type="Bgee" id="ENSGGOG00000026098">
    <property type="expression patterns" value="Expressed in cerebellum and 6 other cell types or tissues"/>
</dbReference>
<sequence length="181" mass="19891">MVTCAHLGRRARLPAAQPSACPGTCFSQEERMAAGYLPRWSQELVTFEDVSVDFSQEEWELLEPAQKNLYREVMLENYRNVVSLEALKNQCTDVGIKEGPLSPAQTSQVTSLSSWTGYLLFQPVASSHLEQREALWMEEKGTPQASCSVSLLLPRLQCSGVISAHCNLHLPGSSDSSSSAS</sequence>
<accession>A0A2I2Z5V7</accession>
<dbReference type="SUPFAM" id="SSF109640">
    <property type="entry name" value="KRAB domain (Kruppel-associated box)"/>
    <property type="match status" value="1"/>
</dbReference>
<gene>
    <name evidence="2" type="primary">ZNF554</name>
</gene>
<proteinExistence type="predicted"/>
<dbReference type="InterPro" id="IPR001909">
    <property type="entry name" value="KRAB"/>
</dbReference>
<organism evidence="2 3">
    <name type="scientific">Gorilla gorilla gorilla</name>
    <name type="common">Western lowland gorilla</name>
    <dbReference type="NCBI Taxonomy" id="9595"/>
    <lineage>
        <taxon>Eukaryota</taxon>
        <taxon>Metazoa</taxon>
        <taxon>Chordata</taxon>
        <taxon>Craniata</taxon>
        <taxon>Vertebrata</taxon>
        <taxon>Euteleostomi</taxon>
        <taxon>Mammalia</taxon>
        <taxon>Eutheria</taxon>
        <taxon>Euarchontoglires</taxon>
        <taxon>Primates</taxon>
        <taxon>Haplorrhini</taxon>
        <taxon>Catarrhini</taxon>
        <taxon>Hominidae</taxon>
        <taxon>Gorilla</taxon>
    </lineage>
</organism>
<dbReference type="InterPro" id="IPR050169">
    <property type="entry name" value="Krueppel_C2H2_ZnF"/>
</dbReference>
<reference evidence="2" key="3">
    <citation type="submission" date="2025-08" db="UniProtKB">
        <authorList>
            <consortium name="Ensembl"/>
        </authorList>
    </citation>
    <scope>IDENTIFICATION</scope>
</reference>
<dbReference type="PROSITE" id="PS50805">
    <property type="entry name" value="KRAB"/>
    <property type="match status" value="1"/>
</dbReference>
<dbReference type="EMBL" id="CABD030110747">
    <property type="status" value="NOT_ANNOTATED_CDS"/>
    <property type="molecule type" value="Genomic_DNA"/>
</dbReference>
<name>A0A2I2Z5V7_GORGO</name>